<dbReference type="RefSeq" id="WP_162276678.1">
    <property type="nucleotide sequence ID" value="NZ_FOAF01000014.1"/>
</dbReference>
<dbReference type="SUPFAM" id="SSF51126">
    <property type="entry name" value="Pectin lyase-like"/>
    <property type="match status" value="2"/>
</dbReference>
<dbReference type="STRING" id="407022.SAMN05661044_05330"/>
<dbReference type="NCBIfam" id="TIGR03804">
    <property type="entry name" value="para_beta_helix"/>
    <property type="match status" value="1"/>
</dbReference>
<reference evidence="6" key="1">
    <citation type="submission" date="2016-10" db="EMBL/GenBank/DDBJ databases">
        <authorList>
            <person name="Varghese N."/>
            <person name="Submissions S."/>
        </authorList>
    </citation>
    <scope>NUCLEOTIDE SEQUENCE [LARGE SCALE GENOMIC DNA]</scope>
    <source>
        <strain evidence="6">DSM 18733</strain>
    </source>
</reference>
<protein>
    <submittedName>
        <fullName evidence="5">Parallel beta-helix repeat (Two copies)</fullName>
    </submittedName>
</protein>
<dbReference type="EMBL" id="FOAF01000014">
    <property type="protein sequence ID" value="SEM49574.1"/>
    <property type="molecule type" value="Genomic_DNA"/>
</dbReference>
<feature type="domain" description="Rhamnogalacturonase A/B/Epimerase-like pectate lyase" evidence="4">
    <location>
        <begin position="52"/>
        <end position="297"/>
    </location>
</feature>
<dbReference type="InterPro" id="IPR051550">
    <property type="entry name" value="SCF-Subunits/Alg-Epimerases"/>
</dbReference>
<gene>
    <name evidence="5" type="ORF">SAMN05661044_05330</name>
</gene>
<sequence>MSNLLIFKKGKIYLLLINISLLALTLNSCNISTSEKSKRSTEEITSKKYQTLNVKNFEAKGDGIVDDTKPIQAAINAAKNGDTVLIPEGHFKVQTLILKSDISIKGVGLLKQYLAADTQNYSRRIQNSSTPLFFGRNLKNVSLNFRAETRNEALYISKSNHIKISYTNIKGNAKKIKSFPALLFYECNSIQIDHSNVSGYGSPRLSAKTYQAGTAIRLLSCTNITIEGNKLQYNGENGIFMHGSSSALINNNLISHNGMSAIQIGFGKTKKERDFIISNNILEHNAADAIDINNKITPAPLVIDCFIKNNKSFHNGFVNGESTVDGSGLATLVNVSGVTITDNESNKSNRPALYLDNCGDIIAKHNKSDNKVEIVNGFNKITLQENVFDAITILAHVKGKSLHAIGNEMRTLLLPNSISIDSLVLQENKLMNASLNINMQGNLLMNKNIINSNAPSGAILLVNINSAQLDQNQIKSTRFYAITIRKMAKKVNLRHNVIQSVDACIYDEGAENLTLFRNKLHSISGGKLNRTFISKNPNHLKMKQNEHVGGKSDNSIRFEGTGIAFLSKEKIISGYPDYGKVVIKKF</sequence>
<dbReference type="PANTHER" id="PTHR22990:SF15">
    <property type="entry name" value="F-BOX ONLY PROTEIN 10"/>
    <property type="match status" value="1"/>
</dbReference>
<keyword evidence="6" id="KW-1185">Reference proteome</keyword>
<organism evidence="5 6">
    <name type="scientific">Olivibacter domesticus</name>
    <name type="common">Pseudosphingobacterium domesticum</name>
    <dbReference type="NCBI Taxonomy" id="407022"/>
    <lineage>
        <taxon>Bacteria</taxon>
        <taxon>Pseudomonadati</taxon>
        <taxon>Bacteroidota</taxon>
        <taxon>Sphingobacteriia</taxon>
        <taxon>Sphingobacteriales</taxon>
        <taxon>Sphingobacteriaceae</taxon>
        <taxon>Olivibacter</taxon>
    </lineage>
</organism>
<keyword evidence="2" id="KW-0677">Repeat</keyword>
<evidence type="ECO:0000256" key="1">
    <source>
        <dbReference type="ARBA" id="ARBA00004906"/>
    </source>
</evidence>
<dbReference type="InterPro" id="IPR011050">
    <property type="entry name" value="Pectin_lyase_fold/virulence"/>
</dbReference>
<comment type="pathway">
    <text evidence="1">Protein modification; protein ubiquitination.</text>
</comment>
<evidence type="ECO:0000256" key="2">
    <source>
        <dbReference type="ARBA" id="ARBA00022737"/>
    </source>
</evidence>
<evidence type="ECO:0000259" key="4">
    <source>
        <dbReference type="Pfam" id="PF12708"/>
    </source>
</evidence>
<dbReference type="Gene3D" id="2.160.20.10">
    <property type="entry name" value="Single-stranded right-handed beta-helix, Pectin lyase-like"/>
    <property type="match status" value="1"/>
</dbReference>
<name>A0A1H7YUN1_OLID1</name>
<dbReference type="AlphaFoldDB" id="A0A1H7YUN1"/>
<dbReference type="PANTHER" id="PTHR22990">
    <property type="entry name" value="F-BOX ONLY PROTEIN"/>
    <property type="match status" value="1"/>
</dbReference>
<dbReference type="InterPro" id="IPR012334">
    <property type="entry name" value="Pectin_lyas_fold"/>
</dbReference>
<dbReference type="Pfam" id="PF12708">
    <property type="entry name" value="Pect-lyase_RHGA_epim"/>
    <property type="match status" value="1"/>
</dbReference>
<evidence type="ECO:0000313" key="6">
    <source>
        <dbReference type="Proteomes" id="UP000199421"/>
    </source>
</evidence>
<evidence type="ECO:0000256" key="3">
    <source>
        <dbReference type="ARBA" id="ARBA00022786"/>
    </source>
</evidence>
<evidence type="ECO:0000313" key="5">
    <source>
        <dbReference type="EMBL" id="SEM49574.1"/>
    </source>
</evidence>
<proteinExistence type="predicted"/>
<dbReference type="SMART" id="SM00710">
    <property type="entry name" value="PbH1"/>
    <property type="match status" value="5"/>
</dbReference>
<dbReference type="InterPro" id="IPR022441">
    <property type="entry name" value="Para_beta_helix_rpt-2"/>
</dbReference>
<dbReference type="InterPro" id="IPR024535">
    <property type="entry name" value="RHGA/B-epi-like_pectate_lyase"/>
</dbReference>
<accession>A0A1H7YUN1</accession>
<dbReference type="Proteomes" id="UP000199421">
    <property type="component" value="Unassembled WGS sequence"/>
</dbReference>
<dbReference type="InterPro" id="IPR006626">
    <property type="entry name" value="PbH1"/>
</dbReference>
<keyword evidence="3" id="KW-0833">Ubl conjugation pathway</keyword>